<dbReference type="AlphaFoldDB" id="B7IZ80"/>
<evidence type="ECO:0000256" key="4">
    <source>
        <dbReference type="PROSITE-ProRule" id="PRU01248"/>
    </source>
</evidence>
<dbReference type="InterPro" id="IPR011010">
    <property type="entry name" value="DNA_brk_join_enz"/>
</dbReference>
<dbReference type="SUPFAM" id="SSF56349">
    <property type="entry name" value="DNA breaking-rejoining enzymes"/>
    <property type="match status" value="1"/>
</dbReference>
<dbReference type="InterPro" id="IPR002104">
    <property type="entry name" value="Integrase_catalytic"/>
</dbReference>
<protein>
    <submittedName>
        <fullName evidence="7">Integrase-recombinase</fullName>
    </submittedName>
</protein>
<dbReference type="Gene3D" id="1.10.443.10">
    <property type="entry name" value="Intergrase catalytic core"/>
    <property type="match status" value="1"/>
</dbReference>
<evidence type="ECO:0000259" key="6">
    <source>
        <dbReference type="PROSITE" id="PS51900"/>
    </source>
</evidence>
<organism evidence="7 8">
    <name type="scientific">Bacillus cereus (strain G9842)</name>
    <dbReference type="NCBI Taxonomy" id="405531"/>
    <lineage>
        <taxon>Bacteria</taxon>
        <taxon>Bacillati</taxon>
        <taxon>Bacillota</taxon>
        <taxon>Bacilli</taxon>
        <taxon>Bacillales</taxon>
        <taxon>Bacillaceae</taxon>
        <taxon>Bacillus</taxon>
        <taxon>Bacillus cereus group</taxon>
    </lineage>
</organism>
<dbReference type="HOGENOM" id="CLU_061115_1_1_9"/>
<dbReference type="GO" id="GO:0006310">
    <property type="term" value="P:DNA recombination"/>
    <property type="evidence" value="ECO:0007669"/>
    <property type="project" value="UniProtKB-KW"/>
</dbReference>
<keyword evidence="3" id="KW-0233">DNA recombination</keyword>
<dbReference type="InterPro" id="IPR010998">
    <property type="entry name" value="Integrase_recombinase_N"/>
</dbReference>
<reference evidence="7 8" key="1">
    <citation type="submission" date="2008-10" db="EMBL/GenBank/DDBJ databases">
        <title>Genome sequence of Bacillus cereus G9842.</title>
        <authorList>
            <person name="Dodson R.J."/>
            <person name="Durkin A.S."/>
            <person name="Rosovitz M.J."/>
            <person name="Rasko D.A."/>
            <person name="Hoffmaster A."/>
            <person name="Ravel J."/>
            <person name="Sutton G."/>
        </authorList>
    </citation>
    <scope>NUCLEOTIDE SEQUENCE [LARGE SCALE GENOMIC DNA]</scope>
    <source>
        <strain evidence="7 8">G9842</strain>
        <plasmid evidence="7 8">pG9842_209</plasmid>
    </source>
</reference>
<sequence length="381" mass="44319">MSNIINNNNKKEISSISESIVPSQLLDSKYEVHINNLITEAEKEGKDSSAYLNDLDMIYHFIHHSTNIDKDKQRKNNTRKSYLREIMHFCKTLTEKAETFEISYEEIKKENSFLKALKPWNIRKFNDWIKSVPYGRNNKPYSVATLARKLTIINSFLSHLYKNNYISIPLHEHLKKATVQVNDRPNRDLYYDEVQEILNYYKSKKQLFNYMIILLLVSTGLRIQEVASAKIGDLFRAEGKLWLRVIGKGDKPREAYISPHLFECISEYRSRKGLKTQLNRLDNSPLIVSNHLRKFNSTYLSNKVTSILSQARIPCVEQRENPITAHTFRHGFAIMAAENDVELLRIQQTLGHASANTTKIYLEKHMKRKHNAALSFADQLG</sequence>
<dbReference type="GO" id="GO:0003677">
    <property type="term" value="F:DNA binding"/>
    <property type="evidence" value="ECO:0007669"/>
    <property type="project" value="UniProtKB-UniRule"/>
</dbReference>
<dbReference type="KEGG" id="bcg:BCG9842_0057"/>
<evidence type="ECO:0000256" key="2">
    <source>
        <dbReference type="ARBA" id="ARBA00023125"/>
    </source>
</evidence>
<accession>B7IZ80</accession>
<proteinExistence type="inferred from homology"/>
<keyword evidence="7" id="KW-0614">Plasmid</keyword>
<dbReference type="PANTHER" id="PTHR30349">
    <property type="entry name" value="PHAGE INTEGRASE-RELATED"/>
    <property type="match status" value="1"/>
</dbReference>
<evidence type="ECO:0000256" key="3">
    <source>
        <dbReference type="ARBA" id="ARBA00023172"/>
    </source>
</evidence>
<name>B7IZ80_BACC2</name>
<evidence type="ECO:0000259" key="5">
    <source>
        <dbReference type="PROSITE" id="PS51898"/>
    </source>
</evidence>
<keyword evidence="2 4" id="KW-0238">DNA-binding</keyword>
<evidence type="ECO:0000313" key="7">
    <source>
        <dbReference type="EMBL" id="ACK98594.1"/>
    </source>
</evidence>
<dbReference type="InterPro" id="IPR013762">
    <property type="entry name" value="Integrase-like_cat_sf"/>
</dbReference>
<dbReference type="RefSeq" id="WP_000065265.1">
    <property type="nucleotide sequence ID" value="NC_011775.1"/>
</dbReference>
<gene>
    <name evidence="7" type="ordered locus">BCG9842_0057</name>
</gene>
<dbReference type="PROSITE" id="PS51898">
    <property type="entry name" value="TYR_RECOMBINASE"/>
    <property type="match status" value="1"/>
</dbReference>
<dbReference type="Proteomes" id="UP000006744">
    <property type="component" value="Plasmid pG9842_209"/>
</dbReference>
<dbReference type="PROSITE" id="PS51900">
    <property type="entry name" value="CB"/>
    <property type="match status" value="1"/>
</dbReference>
<dbReference type="InterPro" id="IPR050090">
    <property type="entry name" value="Tyrosine_recombinase_XerCD"/>
</dbReference>
<dbReference type="Pfam" id="PF00589">
    <property type="entry name" value="Phage_integrase"/>
    <property type="match status" value="1"/>
</dbReference>
<dbReference type="PANTHER" id="PTHR30349:SF41">
    <property type="entry name" value="INTEGRASE_RECOMBINASE PROTEIN MJ0367-RELATED"/>
    <property type="match status" value="1"/>
</dbReference>
<dbReference type="EMBL" id="CP001187">
    <property type="protein sequence ID" value="ACK98594.1"/>
    <property type="molecule type" value="Genomic_DNA"/>
</dbReference>
<evidence type="ECO:0000256" key="1">
    <source>
        <dbReference type="ARBA" id="ARBA00008857"/>
    </source>
</evidence>
<geneLocation type="plasmid" evidence="7 8">
    <name>pG9842_209</name>
</geneLocation>
<evidence type="ECO:0000313" key="8">
    <source>
        <dbReference type="Proteomes" id="UP000006744"/>
    </source>
</evidence>
<dbReference type="GO" id="GO:0015074">
    <property type="term" value="P:DNA integration"/>
    <property type="evidence" value="ECO:0007669"/>
    <property type="project" value="InterPro"/>
</dbReference>
<comment type="similarity">
    <text evidence="1">Belongs to the 'phage' integrase family.</text>
</comment>
<feature type="domain" description="Core-binding (CB)" evidence="6">
    <location>
        <begin position="52"/>
        <end position="161"/>
    </location>
</feature>
<dbReference type="Gene3D" id="1.10.150.130">
    <property type="match status" value="1"/>
</dbReference>
<feature type="domain" description="Tyr recombinase" evidence="5">
    <location>
        <begin position="184"/>
        <end position="374"/>
    </location>
</feature>
<dbReference type="CDD" id="cd00397">
    <property type="entry name" value="DNA_BRE_C"/>
    <property type="match status" value="1"/>
</dbReference>
<dbReference type="InterPro" id="IPR044068">
    <property type="entry name" value="CB"/>
</dbReference>